<evidence type="ECO:0000256" key="2">
    <source>
        <dbReference type="ARBA" id="ARBA00005528"/>
    </source>
</evidence>
<dbReference type="EC" id="2.1.1.193" evidence="3 12"/>
<dbReference type="Gene3D" id="3.40.1280.10">
    <property type="match status" value="1"/>
</dbReference>
<keyword evidence="6 12" id="KW-0698">rRNA processing</keyword>
<accession>A0A1G7QZ45</accession>
<protein>
    <recommendedName>
        <fullName evidence="4 12">Ribosomal RNA small subunit methyltransferase E</fullName>
        <ecNumber evidence="3 12">2.1.1.193</ecNumber>
    </recommendedName>
</protein>
<dbReference type="InterPro" id="IPR029028">
    <property type="entry name" value="Alpha/beta_knot_MTases"/>
</dbReference>
<dbReference type="AlphaFoldDB" id="A0A1G7QZ45"/>
<gene>
    <name evidence="14" type="ORF">SAMN05421791_102275</name>
</gene>
<dbReference type="CDD" id="cd18084">
    <property type="entry name" value="RsmE-like"/>
    <property type="match status" value="1"/>
</dbReference>
<comment type="function">
    <text evidence="10 12">Specifically methylates the N3 position of the uracil ring of uridine 1498 (m3U1498) in 16S rRNA. Acts on the fully assembled 30S ribosomal subunit.</text>
</comment>
<dbReference type="EMBL" id="FNCK01000002">
    <property type="protein sequence ID" value="SDG03781.1"/>
    <property type="molecule type" value="Genomic_DNA"/>
</dbReference>
<reference evidence="14 15" key="1">
    <citation type="submission" date="2016-10" db="EMBL/GenBank/DDBJ databases">
        <authorList>
            <person name="de Groot N.N."/>
        </authorList>
    </citation>
    <scope>NUCLEOTIDE SEQUENCE [LARGE SCALE GENOMIC DNA]</scope>
    <source>
        <strain evidence="14 15">ATCC BAA-466</strain>
    </source>
</reference>
<dbReference type="InterPro" id="IPR015947">
    <property type="entry name" value="PUA-like_sf"/>
</dbReference>
<evidence type="ECO:0000313" key="14">
    <source>
        <dbReference type="EMBL" id="SDG03781.1"/>
    </source>
</evidence>
<dbReference type="SUPFAM" id="SSF75217">
    <property type="entry name" value="alpha/beta knot"/>
    <property type="match status" value="1"/>
</dbReference>
<evidence type="ECO:0000313" key="15">
    <source>
        <dbReference type="Proteomes" id="UP000199708"/>
    </source>
</evidence>
<comment type="similarity">
    <text evidence="2 12">Belongs to the RNA methyltransferase RsmE family.</text>
</comment>
<proteinExistence type="inferred from homology"/>
<evidence type="ECO:0000259" key="13">
    <source>
        <dbReference type="Pfam" id="PF04452"/>
    </source>
</evidence>
<name>A0A1G7QZ45_9LACT</name>
<evidence type="ECO:0000256" key="11">
    <source>
        <dbReference type="ARBA" id="ARBA00047944"/>
    </source>
</evidence>
<dbReference type="STRING" id="120956.SAMN05421791_102275"/>
<dbReference type="GO" id="GO:0005737">
    <property type="term" value="C:cytoplasm"/>
    <property type="evidence" value="ECO:0007669"/>
    <property type="project" value="UniProtKB-SubCell"/>
</dbReference>
<dbReference type="InterPro" id="IPR006700">
    <property type="entry name" value="RsmE"/>
</dbReference>
<dbReference type="Pfam" id="PF04452">
    <property type="entry name" value="Methyltrans_RNA"/>
    <property type="match status" value="1"/>
</dbReference>
<evidence type="ECO:0000256" key="3">
    <source>
        <dbReference type="ARBA" id="ARBA00012328"/>
    </source>
</evidence>
<evidence type="ECO:0000256" key="8">
    <source>
        <dbReference type="ARBA" id="ARBA00022679"/>
    </source>
</evidence>
<dbReference type="SUPFAM" id="SSF88697">
    <property type="entry name" value="PUA domain-like"/>
    <property type="match status" value="1"/>
</dbReference>
<keyword evidence="5 12" id="KW-0963">Cytoplasm</keyword>
<evidence type="ECO:0000256" key="9">
    <source>
        <dbReference type="ARBA" id="ARBA00022691"/>
    </source>
</evidence>
<dbReference type="InterPro" id="IPR029026">
    <property type="entry name" value="tRNA_m1G_MTases_N"/>
</dbReference>
<comment type="subcellular location">
    <subcellularLocation>
        <location evidence="1 12">Cytoplasm</location>
    </subcellularLocation>
</comment>
<dbReference type="InterPro" id="IPR046886">
    <property type="entry name" value="RsmE_MTase_dom"/>
</dbReference>
<dbReference type="PANTHER" id="PTHR30027">
    <property type="entry name" value="RIBOSOMAL RNA SMALL SUBUNIT METHYLTRANSFERASE E"/>
    <property type="match status" value="1"/>
</dbReference>
<dbReference type="NCBIfam" id="TIGR00046">
    <property type="entry name" value="RsmE family RNA methyltransferase"/>
    <property type="match status" value="1"/>
</dbReference>
<dbReference type="RefSeq" id="WP_090289352.1">
    <property type="nucleotide sequence ID" value="NZ_FNCK01000002.1"/>
</dbReference>
<evidence type="ECO:0000256" key="6">
    <source>
        <dbReference type="ARBA" id="ARBA00022552"/>
    </source>
</evidence>
<keyword evidence="7 12" id="KW-0489">Methyltransferase</keyword>
<sequence>MHQYFIKDQNQILEPGHRVYLNQADSHHLINVLRARHNKQLLVVHNHKKYLAKYIEKQNDLALLEVSYEVSDKQSQTELPVEVVVACGLSKNDKIDTIVQKGTECGMSFFQPLALQRDVVKWDHSKAGKKIVRLQKIADSAAEQSKRLKQVKIKDLMNLKEFVAQYQDFDFKLVAFEEKAKDGEHHLLAKIMQKLIKNQKVVMLFGSEGGLDQEEVDFLIEHGFQACSLGPRILRAETAPIYLLSVISYVTEIEKEFENEVK</sequence>
<dbReference type="Proteomes" id="UP000199708">
    <property type="component" value="Unassembled WGS sequence"/>
</dbReference>
<evidence type="ECO:0000256" key="5">
    <source>
        <dbReference type="ARBA" id="ARBA00022490"/>
    </source>
</evidence>
<organism evidence="14 15">
    <name type="scientific">Facklamia miroungae</name>
    <dbReference type="NCBI Taxonomy" id="120956"/>
    <lineage>
        <taxon>Bacteria</taxon>
        <taxon>Bacillati</taxon>
        <taxon>Bacillota</taxon>
        <taxon>Bacilli</taxon>
        <taxon>Lactobacillales</taxon>
        <taxon>Aerococcaceae</taxon>
        <taxon>Facklamia</taxon>
    </lineage>
</organism>
<keyword evidence="8 12" id="KW-0808">Transferase</keyword>
<evidence type="ECO:0000256" key="10">
    <source>
        <dbReference type="ARBA" id="ARBA00025699"/>
    </source>
</evidence>
<dbReference type="PIRSF" id="PIRSF015601">
    <property type="entry name" value="MTase_slr0722"/>
    <property type="match status" value="1"/>
</dbReference>
<dbReference type="PANTHER" id="PTHR30027:SF3">
    <property type="entry name" value="16S RRNA (URACIL(1498)-N(3))-METHYLTRANSFERASE"/>
    <property type="match status" value="1"/>
</dbReference>
<feature type="domain" description="Ribosomal RNA small subunit methyltransferase E methyltransferase" evidence="13">
    <location>
        <begin position="78"/>
        <end position="248"/>
    </location>
</feature>
<evidence type="ECO:0000256" key="4">
    <source>
        <dbReference type="ARBA" id="ARBA00013673"/>
    </source>
</evidence>
<evidence type="ECO:0000256" key="7">
    <source>
        <dbReference type="ARBA" id="ARBA00022603"/>
    </source>
</evidence>
<evidence type="ECO:0000256" key="1">
    <source>
        <dbReference type="ARBA" id="ARBA00004496"/>
    </source>
</evidence>
<evidence type="ECO:0000256" key="12">
    <source>
        <dbReference type="PIRNR" id="PIRNR015601"/>
    </source>
</evidence>
<dbReference type="GO" id="GO:0070475">
    <property type="term" value="P:rRNA base methylation"/>
    <property type="evidence" value="ECO:0007669"/>
    <property type="project" value="TreeGrafter"/>
</dbReference>
<comment type="catalytic activity">
    <reaction evidence="11 12">
        <text>uridine(1498) in 16S rRNA + S-adenosyl-L-methionine = N(3)-methyluridine(1498) in 16S rRNA + S-adenosyl-L-homocysteine + H(+)</text>
        <dbReference type="Rhea" id="RHEA:42920"/>
        <dbReference type="Rhea" id="RHEA-COMP:10283"/>
        <dbReference type="Rhea" id="RHEA-COMP:10284"/>
        <dbReference type="ChEBI" id="CHEBI:15378"/>
        <dbReference type="ChEBI" id="CHEBI:57856"/>
        <dbReference type="ChEBI" id="CHEBI:59789"/>
        <dbReference type="ChEBI" id="CHEBI:65315"/>
        <dbReference type="ChEBI" id="CHEBI:74502"/>
        <dbReference type="EC" id="2.1.1.193"/>
    </reaction>
</comment>
<dbReference type="OrthoDB" id="9815641at2"/>
<keyword evidence="15" id="KW-1185">Reference proteome</keyword>
<keyword evidence="9 12" id="KW-0949">S-adenosyl-L-methionine</keyword>
<dbReference type="GO" id="GO:0070042">
    <property type="term" value="F:rRNA (uridine-N3-)-methyltransferase activity"/>
    <property type="evidence" value="ECO:0007669"/>
    <property type="project" value="TreeGrafter"/>
</dbReference>